<reference evidence="1" key="1">
    <citation type="submission" date="2017-12" db="EMBL/GenBank/DDBJ databases">
        <title>Gene loss provides genomic basis for host adaptation in cereal stripe rust fungi.</title>
        <authorList>
            <person name="Xia C."/>
        </authorList>
    </citation>
    <scope>NUCLEOTIDE SEQUENCE [LARGE SCALE GENOMIC DNA]</scope>
    <source>
        <strain evidence="1">93-210</strain>
    </source>
</reference>
<dbReference type="VEuPathDB" id="FungiDB:PSHT_01277"/>
<dbReference type="Proteomes" id="UP000239156">
    <property type="component" value="Unassembled WGS sequence"/>
</dbReference>
<accession>A0A2S4W4D0</accession>
<dbReference type="EMBL" id="PKSL01000007">
    <property type="protein sequence ID" value="POW16547.1"/>
    <property type="molecule type" value="Genomic_DNA"/>
</dbReference>
<sequence>MMTAPTRQTQIQALMKRTSTRISCFSSKRFTLSNITTLVGGLHLLQITVTGS</sequence>
<evidence type="ECO:0000313" key="2">
    <source>
        <dbReference type="Proteomes" id="UP000239156"/>
    </source>
</evidence>
<comment type="caution">
    <text evidence="1">The sequence shown here is derived from an EMBL/GenBank/DDBJ whole genome shotgun (WGS) entry which is preliminary data.</text>
</comment>
<organism evidence="1 2">
    <name type="scientific">Puccinia striiformis</name>
    <dbReference type="NCBI Taxonomy" id="27350"/>
    <lineage>
        <taxon>Eukaryota</taxon>
        <taxon>Fungi</taxon>
        <taxon>Dikarya</taxon>
        <taxon>Basidiomycota</taxon>
        <taxon>Pucciniomycotina</taxon>
        <taxon>Pucciniomycetes</taxon>
        <taxon>Pucciniales</taxon>
        <taxon>Pucciniaceae</taxon>
        <taxon>Puccinia</taxon>
    </lineage>
</organism>
<gene>
    <name evidence="1" type="ORF">PSTT_01335</name>
</gene>
<dbReference type="VEuPathDB" id="FungiDB:PSTT_01335"/>
<proteinExistence type="predicted"/>
<evidence type="ECO:0000313" key="1">
    <source>
        <dbReference type="EMBL" id="POW16547.1"/>
    </source>
</evidence>
<name>A0A2S4W4D0_9BASI</name>
<keyword evidence="2" id="KW-1185">Reference proteome</keyword>
<protein>
    <submittedName>
        <fullName evidence="1">Uncharacterized protein</fullName>
    </submittedName>
</protein>